<keyword evidence="9" id="KW-1185">Reference proteome</keyword>
<dbReference type="InterPro" id="IPR003447">
    <property type="entry name" value="FEMABX"/>
</dbReference>
<evidence type="ECO:0000256" key="5">
    <source>
        <dbReference type="ARBA" id="ARBA00023315"/>
    </source>
</evidence>
<dbReference type="GO" id="GO:0009252">
    <property type="term" value="P:peptidoglycan biosynthetic process"/>
    <property type="evidence" value="ECO:0007669"/>
    <property type="project" value="UniProtKB-KW"/>
</dbReference>
<gene>
    <name evidence="8" type="ORF">HHL15_23390</name>
</gene>
<accession>A0A848GC40</accession>
<evidence type="ECO:0000256" key="3">
    <source>
        <dbReference type="ARBA" id="ARBA00022960"/>
    </source>
</evidence>
<dbReference type="Pfam" id="PF13480">
    <property type="entry name" value="Acetyltransf_6"/>
    <property type="match status" value="1"/>
</dbReference>
<evidence type="ECO:0000256" key="4">
    <source>
        <dbReference type="ARBA" id="ARBA00022984"/>
    </source>
</evidence>
<keyword evidence="4" id="KW-0573">Peptidoglycan synthesis</keyword>
<proteinExistence type="inferred from homology"/>
<dbReference type="SUPFAM" id="SSF55729">
    <property type="entry name" value="Acyl-CoA N-acyltransferases (Nat)"/>
    <property type="match status" value="2"/>
</dbReference>
<feature type="domain" description="BioF2-like acetyltransferase" evidence="7">
    <location>
        <begin position="178"/>
        <end position="296"/>
    </location>
</feature>
<reference evidence="8 9" key="1">
    <citation type="submission" date="2020-04" db="EMBL/GenBank/DDBJ databases">
        <title>Zoogloea sp. G-4-1-14 isolated from soil.</title>
        <authorList>
            <person name="Dahal R.H."/>
        </authorList>
    </citation>
    <scope>NUCLEOTIDE SEQUENCE [LARGE SCALE GENOMIC DNA]</scope>
    <source>
        <strain evidence="8 9">G-4-1-14</strain>
    </source>
</reference>
<dbReference type="PANTHER" id="PTHR36174">
    <property type="entry name" value="LIPID II:GLYCINE GLYCYLTRANSFERASE"/>
    <property type="match status" value="1"/>
</dbReference>
<evidence type="ECO:0000256" key="2">
    <source>
        <dbReference type="ARBA" id="ARBA00022679"/>
    </source>
</evidence>
<sequence>MHHAAFVAPRGAHTACTVRHAADRGEWDDFQAILPAPHLTQSWGYGEAKRAEGWDVDRLVFELDGQALALCQVLIKRVLGLPVAARINRGPQFLVPHAAADVMCEVYKALRRRWSLGRRGLLLLAPGLEDGDVQRSLMRRAGFRPRGVAGWCSAVLDLRLGEAALRAGLAANWRNHLKVSERGGLVFDMSTSEEAREWMLARHAGHMEEKGFSGTSVGFLRALQRHVPDDFFVCRALLDDQPVAGMIVVRFARSAEYFVGWYGPEARRSKAGNFLLWNAAQAMRGQGCERFDLGGYSSSDGYGRFKQDMRGSEYRLLEEWQCF</sequence>
<dbReference type="InterPro" id="IPR050644">
    <property type="entry name" value="PG_Glycine_Bridge_Synth"/>
</dbReference>
<keyword evidence="5" id="KW-0012">Acyltransferase</keyword>
<keyword evidence="3" id="KW-0133">Cell shape</keyword>
<keyword evidence="6" id="KW-0961">Cell wall biogenesis/degradation</keyword>
<evidence type="ECO:0000259" key="7">
    <source>
        <dbReference type="Pfam" id="PF13480"/>
    </source>
</evidence>
<name>A0A848GC40_9RHOO</name>
<dbReference type="AlphaFoldDB" id="A0A848GC40"/>
<comment type="similarity">
    <text evidence="1">Belongs to the FemABX family.</text>
</comment>
<protein>
    <submittedName>
        <fullName evidence="8">GNAT family N-acetyltransferase</fullName>
    </submittedName>
</protein>
<dbReference type="InterPro" id="IPR016181">
    <property type="entry name" value="Acyl_CoA_acyltransferase"/>
</dbReference>
<keyword evidence="2 8" id="KW-0808">Transferase</keyword>
<dbReference type="RefSeq" id="WP_169148223.1">
    <property type="nucleotide sequence ID" value="NZ_JABBGA010000033.1"/>
</dbReference>
<evidence type="ECO:0000313" key="8">
    <source>
        <dbReference type="EMBL" id="NML28702.1"/>
    </source>
</evidence>
<dbReference type="PROSITE" id="PS51191">
    <property type="entry name" value="FEMABX"/>
    <property type="match status" value="1"/>
</dbReference>
<evidence type="ECO:0000256" key="6">
    <source>
        <dbReference type="ARBA" id="ARBA00023316"/>
    </source>
</evidence>
<dbReference type="GO" id="GO:0008360">
    <property type="term" value="P:regulation of cell shape"/>
    <property type="evidence" value="ECO:0007669"/>
    <property type="project" value="UniProtKB-KW"/>
</dbReference>
<evidence type="ECO:0000256" key="1">
    <source>
        <dbReference type="ARBA" id="ARBA00009943"/>
    </source>
</evidence>
<dbReference type="Gene3D" id="3.40.630.30">
    <property type="match status" value="2"/>
</dbReference>
<dbReference type="PANTHER" id="PTHR36174:SF1">
    <property type="entry name" value="LIPID II:GLYCINE GLYCYLTRANSFERASE"/>
    <property type="match status" value="1"/>
</dbReference>
<dbReference type="Proteomes" id="UP000580043">
    <property type="component" value="Unassembled WGS sequence"/>
</dbReference>
<evidence type="ECO:0000313" key="9">
    <source>
        <dbReference type="Proteomes" id="UP000580043"/>
    </source>
</evidence>
<dbReference type="InterPro" id="IPR038740">
    <property type="entry name" value="BioF2-like_GNAT_dom"/>
</dbReference>
<dbReference type="GO" id="GO:0016755">
    <property type="term" value="F:aminoacyltransferase activity"/>
    <property type="evidence" value="ECO:0007669"/>
    <property type="project" value="InterPro"/>
</dbReference>
<organism evidence="8 9">
    <name type="scientific">Zoogloea dura</name>
    <dbReference type="NCBI Taxonomy" id="2728840"/>
    <lineage>
        <taxon>Bacteria</taxon>
        <taxon>Pseudomonadati</taxon>
        <taxon>Pseudomonadota</taxon>
        <taxon>Betaproteobacteria</taxon>
        <taxon>Rhodocyclales</taxon>
        <taxon>Zoogloeaceae</taxon>
        <taxon>Zoogloea</taxon>
    </lineage>
</organism>
<dbReference type="EMBL" id="JABBGA010000033">
    <property type="protein sequence ID" value="NML28702.1"/>
    <property type="molecule type" value="Genomic_DNA"/>
</dbReference>
<comment type="caution">
    <text evidence="8">The sequence shown here is derived from an EMBL/GenBank/DDBJ whole genome shotgun (WGS) entry which is preliminary data.</text>
</comment>
<dbReference type="GO" id="GO:0071555">
    <property type="term" value="P:cell wall organization"/>
    <property type="evidence" value="ECO:0007669"/>
    <property type="project" value="UniProtKB-KW"/>
</dbReference>